<dbReference type="EMBL" id="QJKH01000020">
    <property type="protein sequence ID" value="PXX75142.1"/>
    <property type="molecule type" value="Genomic_DNA"/>
</dbReference>
<dbReference type="PROSITE" id="PS50930">
    <property type="entry name" value="HTH_LYTTR"/>
    <property type="match status" value="1"/>
</dbReference>
<dbReference type="PANTHER" id="PTHR37299:SF1">
    <property type="entry name" value="STAGE 0 SPORULATION PROTEIN A HOMOLOG"/>
    <property type="match status" value="1"/>
</dbReference>
<protein>
    <submittedName>
        <fullName evidence="2">LytTR family transcriptional regulator</fullName>
    </submittedName>
</protein>
<dbReference type="STRING" id="1034346.GCA_000313565_02181"/>
<dbReference type="InterPro" id="IPR007492">
    <property type="entry name" value="LytTR_DNA-bd_dom"/>
</dbReference>
<dbReference type="GO" id="GO:0000156">
    <property type="term" value="F:phosphorelay response regulator activity"/>
    <property type="evidence" value="ECO:0007669"/>
    <property type="project" value="InterPro"/>
</dbReference>
<name>A0A318L2Y1_9FIRM</name>
<gene>
    <name evidence="2" type="ORF">DES51_12045</name>
</gene>
<accession>A0A318L2Y1</accession>
<keyword evidence="3" id="KW-1185">Reference proteome</keyword>
<sequence>MKIWLRKSDKISENNIEIYYNGQNDRSIKQIMKIIRLYDTRLKAYDDQHNMFLIPIPLIYYIECVDNKVFIYTKDEVYRSHERFTELKNSYASEGLIQINKNTLVNKIHIQSIQIEKECRRKLFLNNDESLIVNRKYSKQFSI</sequence>
<dbReference type="SMART" id="SM00850">
    <property type="entry name" value="LytTR"/>
    <property type="match status" value="1"/>
</dbReference>
<dbReference type="InterPro" id="IPR046947">
    <property type="entry name" value="LytR-like"/>
</dbReference>
<dbReference type="PANTHER" id="PTHR37299">
    <property type="entry name" value="TRANSCRIPTIONAL REGULATOR-RELATED"/>
    <property type="match status" value="1"/>
</dbReference>
<feature type="domain" description="HTH LytTR-type" evidence="1">
    <location>
        <begin position="47"/>
        <end position="143"/>
    </location>
</feature>
<dbReference type="RefSeq" id="WP_022938484.1">
    <property type="nucleotide sequence ID" value="NZ_CABKRQ010000005.1"/>
</dbReference>
<reference evidence="2 3" key="1">
    <citation type="submission" date="2018-05" db="EMBL/GenBank/DDBJ databases">
        <title>Genomic Encyclopedia of Type Strains, Phase IV (KMG-IV): sequencing the most valuable type-strain genomes for metagenomic binning, comparative biology and taxonomic classification.</title>
        <authorList>
            <person name="Goeker M."/>
        </authorList>
    </citation>
    <scope>NUCLEOTIDE SEQUENCE [LARGE SCALE GENOMIC DNA]</scope>
    <source>
        <strain evidence="2 3">JC118</strain>
    </source>
</reference>
<evidence type="ECO:0000313" key="3">
    <source>
        <dbReference type="Proteomes" id="UP000247612"/>
    </source>
</evidence>
<dbReference type="Gene3D" id="2.40.50.1020">
    <property type="entry name" value="LytTr DNA-binding domain"/>
    <property type="match status" value="1"/>
</dbReference>
<dbReference type="GO" id="GO:0003677">
    <property type="term" value="F:DNA binding"/>
    <property type="evidence" value="ECO:0007669"/>
    <property type="project" value="InterPro"/>
</dbReference>
<organism evidence="2 3">
    <name type="scientific">Dielma fastidiosa</name>
    <dbReference type="NCBI Taxonomy" id="1034346"/>
    <lineage>
        <taxon>Bacteria</taxon>
        <taxon>Bacillati</taxon>
        <taxon>Bacillota</taxon>
        <taxon>Erysipelotrichia</taxon>
        <taxon>Erysipelotrichales</taxon>
        <taxon>Erysipelotrichaceae</taxon>
        <taxon>Dielma</taxon>
    </lineage>
</organism>
<proteinExistence type="predicted"/>
<evidence type="ECO:0000313" key="2">
    <source>
        <dbReference type="EMBL" id="PXX75142.1"/>
    </source>
</evidence>
<evidence type="ECO:0000259" key="1">
    <source>
        <dbReference type="PROSITE" id="PS50930"/>
    </source>
</evidence>
<dbReference type="Proteomes" id="UP000247612">
    <property type="component" value="Unassembled WGS sequence"/>
</dbReference>
<dbReference type="Pfam" id="PF04397">
    <property type="entry name" value="LytTR"/>
    <property type="match status" value="1"/>
</dbReference>
<comment type="caution">
    <text evidence="2">The sequence shown here is derived from an EMBL/GenBank/DDBJ whole genome shotgun (WGS) entry which is preliminary data.</text>
</comment>
<dbReference type="AlphaFoldDB" id="A0A318L2Y1"/>